<dbReference type="EMBL" id="BMYF01000005">
    <property type="protein sequence ID" value="GHB31517.1"/>
    <property type="molecule type" value="Genomic_DNA"/>
</dbReference>
<comment type="caution">
    <text evidence="2">The sequence shown here is derived from an EMBL/GenBank/DDBJ whole genome shotgun (WGS) entry which is preliminary data.</text>
</comment>
<reference evidence="2" key="1">
    <citation type="journal article" date="2014" name="Int. J. Syst. Evol. Microbiol.">
        <title>Complete genome sequence of Corynebacterium casei LMG S-19264T (=DSM 44701T), isolated from a smear-ripened cheese.</title>
        <authorList>
            <consortium name="US DOE Joint Genome Institute (JGI-PGF)"/>
            <person name="Walter F."/>
            <person name="Albersmeier A."/>
            <person name="Kalinowski J."/>
            <person name="Ruckert C."/>
        </authorList>
    </citation>
    <scope>NUCLEOTIDE SEQUENCE</scope>
    <source>
        <strain evidence="2">KCTC 23224</strain>
    </source>
</reference>
<dbReference type="Proteomes" id="UP000642809">
    <property type="component" value="Unassembled WGS sequence"/>
</dbReference>
<dbReference type="PANTHER" id="PTHR45947:SF3">
    <property type="entry name" value="SULFOQUINOVOSYL TRANSFERASE SQD2"/>
    <property type="match status" value="1"/>
</dbReference>
<gene>
    <name evidence="2" type="ORF">GCM10008106_10420</name>
</gene>
<name>A0A8J3CX28_9BACT</name>
<evidence type="ECO:0000259" key="1">
    <source>
        <dbReference type="Pfam" id="PF00534"/>
    </source>
</evidence>
<dbReference type="InterPro" id="IPR001296">
    <property type="entry name" value="Glyco_trans_1"/>
</dbReference>
<evidence type="ECO:0000313" key="2">
    <source>
        <dbReference type="EMBL" id="GHB31517.1"/>
    </source>
</evidence>
<dbReference type="Pfam" id="PF00534">
    <property type="entry name" value="Glycos_transf_1"/>
    <property type="match status" value="1"/>
</dbReference>
<accession>A0A8J3CX28</accession>
<dbReference type="PANTHER" id="PTHR45947">
    <property type="entry name" value="SULFOQUINOVOSYL TRANSFERASE SQD2"/>
    <property type="match status" value="1"/>
</dbReference>
<dbReference type="AlphaFoldDB" id="A0A8J3CX28"/>
<proteinExistence type="predicted"/>
<dbReference type="SUPFAM" id="SSF53756">
    <property type="entry name" value="UDP-Glycosyltransferase/glycogen phosphorylase"/>
    <property type="match status" value="1"/>
</dbReference>
<reference evidence="2" key="2">
    <citation type="submission" date="2020-09" db="EMBL/GenBank/DDBJ databases">
        <authorList>
            <person name="Sun Q."/>
            <person name="Kim S."/>
        </authorList>
    </citation>
    <scope>NUCLEOTIDE SEQUENCE</scope>
    <source>
        <strain evidence="2">KCTC 23224</strain>
    </source>
</reference>
<evidence type="ECO:0000313" key="3">
    <source>
        <dbReference type="Proteomes" id="UP000642809"/>
    </source>
</evidence>
<organism evidence="2 3">
    <name type="scientific">Mongoliitalea lutea</name>
    <dbReference type="NCBI Taxonomy" id="849756"/>
    <lineage>
        <taxon>Bacteria</taxon>
        <taxon>Pseudomonadati</taxon>
        <taxon>Bacteroidota</taxon>
        <taxon>Cytophagia</taxon>
        <taxon>Cytophagales</taxon>
        <taxon>Cyclobacteriaceae</taxon>
        <taxon>Mongoliitalea</taxon>
    </lineage>
</organism>
<feature type="domain" description="Glycosyl transferase family 1" evidence="1">
    <location>
        <begin position="190"/>
        <end position="347"/>
    </location>
</feature>
<keyword evidence="3" id="KW-1185">Reference proteome</keyword>
<dbReference type="InterPro" id="IPR050194">
    <property type="entry name" value="Glycosyltransferase_grp1"/>
</dbReference>
<dbReference type="Gene3D" id="3.40.50.2000">
    <property type="entry name" value="Glycogen Phosphorylase B"/>
    <property type="match status" value="2"/>
</dbReference>
<dbReference type="RefSeq" id="WP_189579419.1">
    <property type="nucleotide sequence ID" value="NZ_BMYF01000005.1"/>
</dbReference>
<dbReference type="GO" id="GO:0016757">
    <property type="term" value="F:glycosyltransferase activity"/>
    <property type="evidence" value="ECO:0007669"/>
    <property type="project" value="InterPro"/>
</dbReference>
<protein>
    <recommendedName>
        <fullName evidence="1">Glycosyl transferase family 1 domain-containing protein</fullName>
    </recommendedName>
</protein>
<dbReference type="CDD" id="cd03801">
    <property type="entry name" value="GT4_PimA-like"/>
    <property type="match status" value="1"/>
</dbReference>
<sequence length="374" mass="42357">MNIVKIVYGQDRGGIYSCETQYLQFLKEKGVHITLVIVGKGDSVETYKSLADQTIQLENVGVRFEGGLIKRFQLLYNAYAFGRRNVNEVFNVINAAEVDAVIYRREAYMFLGSFIAKKLKTSCYWHMANSINNSSSRLLHKVLSRVLEITPIANSIYTSQTFGKGCELVVYPGFNDERLIQNSSNDQLALGIDPTKPIYGMIARVCNEKAQDLLVEGFVHSQAAEEGAYLLLAGNYSDKGFFEKIRQKAGKLWGSQVIYLGLLEEVASFYNTIDVAINSRRNAEPFGISIAEALFMKKPVISYYKGGPEEMIQHGENGWLVYEISSEAYEMAFNQSFNDKNKWTEMGIRSFEKSHKFNSKVNVEKLLKIISKQY</sequence>